<protein>
    <submittedName>
        <fullName evidence="2">Uncharacterized protein</fullName>
    </submittedName>
</protein>
<dbReference type="AlphaFoldDB" id="A0A0H3WP62"/>
<dbReference type="STRING" id="656179.AB870_06915"/>
<feature type="compositionally biased region" description="Low complexity" evidence="1">
    <location>
        <begin position="22"/>
        <end position="38"/>
    </location>
</feature>
<evidence type="ECO:0000313" key="2">
    <source>
        <dbReference type="EMBL" id="AKM29899.1"/>
    </source>
</evidence>
<dbReference type="OrthoDB" id="8943555at2"/>
<gene>
    <name evidence="2" type="ORF">AB870_06915</name>
</gene>
<sequence length="120" mass="12145">MPSHSPDPSPMPFPFLPVVLESPKSAKSSKSSPSAKASDVPKPLPGREAASQGVTQVAAAAESPGRSGAARARSRAHRSGGVGEAAQPPGMDSAGGNPLRIEIVRSVSSERLTVLGAIVR</sequence>
<accession>A0A0H3WP62</accession>
<dbReference type="Proteomes" id="UP000035651">
    <property type="component" value="Chromosome"/>
</dbReference>
<evidence type="ECO:0000256" key="1">
    <source>
        <dbReference type="SAM" id="MobiDB-lite"/>
    </source>
</evidence>
<name>A0A0H3WP62_9BURK</name>
<dbReference type="KEGG" id="pfg:AB870_06915"/>
<dbReference type="RefSeq" id="WP_047905819.1">
    <property type="nucleotide sequence ID" value="NZ_CP011807.3"/>
</dbReference>
<feature type="region of interest" description="Disordered" evidence="1">
    <location>
        <begin position="22"/>
        <end position="97"/>
    </location>
</feature>
<evidence type="ECO:0000313" key="3">
    <source>
        <dbReference type="Proteomes" id="UP000035651"/>
    </source>
</evidence>
<keyword evidence="3" id="KW-1185">Reference proteome</keyword>
<proteinExistence type="predicted"/>
<feature type="compositionally biased region" description="Low complexity" evidence="1">
    <location>
        <begin position="58"/>
        <end position="71"/>
    </location>
</feature>
<organism evidence="2 3">
    <name type="scientific">Pandoraea faecigallinarum</name>
    <dbReference type="NCBI Taxonomy" id="656179"/>
    <lineage>
        <taxon>Bacteria</taxon>
        <taxon>Pseudomonadati</taxon>
        <taxon>Pseudomonadota</taxon>
        <taxon>Betaproteobacteria</taxon>
        <taxon>Burkholderiales</taxon>
        <taxon>Burkholderiaceae</taxon>
        <taxon>Pandoraea</taxon>
    </lineage>
</organism>
<dbReference type="PATRIC" id="fig|656179.3.peg.1487"/>
<dbReference type="EMBL" id="CP011807">
    <property type="protein sequence ID" value="AKM29899.1"/>
    <property type="molecule type" value="Genomic_DNA"/>
</dbReference>
<reference evidence="2" key="1">
    <citation type="submission" date="2016-06" db="EMBL/GenBank/DDBJ databases">
        <title>Complete Genome Sequence of Pandoraea faecigallinarum DSM-23572.</title>
        <authorList>
            <person name="Yong D."/>
            <person name="Ee R."/>
            <person name="Lim Y.-L."/>
            <person name="Yin W.-F."/>
            <person name="Chan K.-G."/>
        </authorList>
    </citation>
    <scope>NUCLEOTIDE SEQUENCE</scope>
    <source>
        <strain evidence="2">DSM 23572</strain>
    </source>
</reference>